<evidence type="ECO:0000259" key="5">
    <source>
        <dbReference type="PROSITE" id="PS51296"/>
    </source>
</evidence>
<dbReference type="EMBL" id="CP048620">
    <property type="protein sequence ID" value="QPJ65288.1"/>
    <property type="molecule type" value="Genomic_DNA"/>
</dbReference>
<name>A0A7T0C2F5_9BACT</name>
<keyword evidence="1" id="KW-0001">2Fe-2S</keyword>
<evidence type="ECO:0000256" key="1">
    <source>
        <dbReference type="ARBA" id="ARBA00022714"/>
    </source>
</evidence>
<evidence type="ECO:0000256" key="3">
    <source>
        <dbReference type="ARBA" id="ARBA00023004"/>
    </source>
</evidence>
<evidence type="ECO:0000313" key="6">
    <source>
        <dbReference type="EMBL" id="QPJ65288.1"/>
    </source>
</evidence>
<dbReference type="SUPFAM" id="SSF50022">
    <property type="entry name" value="ISP domain"/>
    <property type="match status" value="1"/>
</dbReference>
<keyword evidence="2" id="KW-0479">Metal-binding</keyword>
<reference evidence="7" key="1">
    <citation type="submission" date="2020-02" db="EMBL/GenBank/DDBJ databases">
        <title>Genomic and physiological characterization of two novel Nitrospinaceae genera.</title>
        <authorList>
            <person name="Mueller A.J."/>
            <person name="Jung M.-Y."/>
            <person name="Strachan C.R."/>
            <person name="Herbold C.W."/>
            <person name="Kirkegaard R.H."/>
            <person name="Daims H."/>
        </authorList>
    </citation>
    <scope>NUCLEOTIDE SEQUENCE [LARGE SCALE GENOMIC DNA]</scope>
</reference>
<feature type="domain" description="Rieske" evidence="5">
    <location>
        <begin position="24"/>
        <end position="99"/>
    </location>
</feature>
<dbReference type="CDD" id="cd03467">
    <property type="entry name" value="Rieske"/>
    <property type="match status" value="1"/>
</dbReference>
<sequence length="100" mass="11574">MKQARFIVPLNGRNIGAEPEYLWLNDKIEVIVWKDPELHVVSSICPHMGAQLCLNHNQEILHCPWHGLQFDTTRFKSDHHQFKSLSTFEAALVDGELHVF</sequence>
<dbReference type="Proteomes" id="UP000594464">
    <property type="component" value="Chromosome"/>
</dbReference>
<keyword evidence="4" id="KW-0411">Iron-sulfur</keyword>
<dbReference type="PROSITE" id="PS51296">
    <property type="entry name" value="RIESKE"/>
    <property type="match status" value="1"/>
</dbReference>
<accession>A0A7T0C2F5</accession>
<evidence type="ECO:0000256" key="2">
    <source>
        <dbReference type="ARBA" id="ARBA00022723"/>
    </source>
</evidence>
<dbReference type="AlphaFoldDB" id="A0A7T0C2F5"/>
<gene>
    <name evidence="6" type="ORF">G3M78_07760</name>
</gene>
<dbReference type="Gene3D" id="2.102.10.10">
    <property type="entry name" value="Rieske [2Fe-2S] iron-sulphur domain"/>
    <property type="match status" value="1"/>
</dbReference>
<dbReference type="GO" id="GO:0046872">
    <property type="term" value="F:metal ion binding"/>
    <property type="evidence" value="ECO:0007669"/>
    <property type="project" value="UniProtKB-KW"/>
</dbReference>
<evidence type="ECO:0000256" key="4">
    <source>
        <dbReference type="ARBA" id="ARBA00023014"/>
    </source>
</evidence>
<keyword evidence="3" id="KW-0408">Iron</keyword>
<dbReference type="InterPro" id="IPR017941">
    <property type="entry name" value="Rieske_2Fe-2S"/>
</dbReference>
<dbReference type="InterPro" id="IPR036922">
    <property type="entry name" value="Rieske_2Fe-2S_sf"/>
</dbReference>
<organism evidence="6 7">
    <name type="scientific">Candidatus Nitrohelix vancouverensis</name>
    <dbReference type="NCBI Taxonomy" id="2705534"/>
    <lineage>
        <taxon>Bacteria</taxon>
        <taxon>Pseudomonadati</taxon>
        <taxon>Nitrospinota/Tectimicrobiota group</taxon>
        <taxon>Nitrospinota</taxon>
        <taxon>Nitrospinia</taxon>
        <taxon>Nitrospinales</taxon>
        <taxon>Nitrospinaceae</taxon>
        <taxon>Candidatus Nitrohelix</taxon>
    </lineage>
</organism>
<dbReference type="Pfam" id="PF00355">
    <property type="entry name" value="Rieske"/>
    <property type="match status" value="1"/>
</dbReference>
<evidence type="ECO:0000313" key="7">
    <source>
        <dbReference type="Proteomes" id="UP000594464"/>
    </source>
</evidence>
<dbReference type="KEGG" id="nva:G3M78_07760"/>
<protein>
    <submittedName>
        <fullName evidence="6">Rieske (2Fe-2S) protein</fullName>
    </submittedName>
</protein>
<proteinExistence type="predicted"/>
<dbReference type="GO" id="GO:0051537">
    <property type="term" value="F:2 iron, 2 sulfur cluster binding"/>
    <property type="evidence" value="ECO:0007669"/>
    <property type="project" value="UniProtKB-KW"/>
</dbReference>